<name>A0A419T5M5_9FIRM</name>
<dbReference type="SUPFAM" id="SSF56281">
    <property type="entry name" value="Metallo-hydrolase/oxidoreductase"/>
    <property type="match status" value="1"/>
</dbReference>
<dbReference type="RefSeq" id="WP_120196406.1">
    <property type="nucleotide sequence ID" value="NZ_MCIA01000010.1"/>
</dbReference>
<dbReference type="Pfam" id="PF23023">
    <property type="entry name" value="Anti-Pycsar_Apyc1"/>
    <property type="match status" value="1"/>
</dbReference>
<protein>
    <submittedName>
        <fullName evidence="2">MBL fold metallo-hydrolase</fullName>
    </submittedName>
</protein>
<evidence type="ECO:0000313" key="2">
    <source>
        <dbReference type="EMBL" id="RKD32698.1"/>
    </source>
</evidence>
<keyword evidence="3" id="KW-1185">Reference proteome</keyword>
<keyword evidence="2" id="KW-0378">Hydrolase</keyword>
<dbReference type="Proteomes" id="UP000284277">
    <property type="component" value="Unassembled WGS sequence"/>
</dbReference>
<dbReference type="GO" id="GO:0042781">
    <property type="term" value="F:3'-tRNA processing endoribonuclease activity"/>
    <property type="evidence" value="ECO:0007669"/>
    <property type="project" value="TreeGrafter"/>
</dbReference>
<dbReference type="PANTHER" id="PTHR46018">
    <property type="entry name" value="ZINC PHOSPHODIESTERASE ELAC PROTEIN 1"/>
    <property type="match status" value="1"/>
</dbReference>
<evidence type="ECO:0000256" key="1">
    <source>
        <dbReference type="ARBA" id="ARBA00022759"/>
    </source>
</evidence>
<accession>A0A419T5M5</accession>
<proteinExistence type="predicted"/>
<evidence type="ECO:0000313" key="3">
    <source>
        <dbReference type="Proteomes" id="UP000284277"/>
    </source>
</evidence>
<organism evidence="2 3">
    <name type="scientific">Lacrimispora algidixylanolytica</name>
    <dbReference type="NCBI Taxonomy" id="94868"/>
    <lineage>
        <taxon>Bacteria</taxon>
        <taxon>Bacillati</taxon>
        <taxon>Bacillota</taxon>
        <taxon>Clostridia</taxon>
        <taxon>Lachnospirales</taxon>
        <taxon>Lachnospiraceae</taxon>
        <taxon>Lacrimispora</taxon>
    </lineage>
</organism>
<dbReference type="Gene3D" id="3.60.15.10">
    <property type="entry name" value="Ribonuclease Z/Hydroxyacylglutathione hydrolase-like"/>
    <property type="match status" value="1"/>
</dbReference>
<gene>
    <name evidence="2" type="ORF">BET01_17485</name>
</gene>
<keyword evidence="1" id="KW-0540">Nuclease</keyword>
<dbReference type="PANTHER" id="PTHR46018:SF2">
    <property type="entry name" value="ZINC PHOSPHODIESTERASE ELAC PROTEIN 1"/>
    <property type="match status" value="1"/>
</dbReference>
<dbReference type="InterPro" id="IPR036866">
    <property type="entry name" value="RibonucZ/Hydroxyglut_hydro"/>
</dbReference>
<comment type="caution">
    <text evidence="2">The sequence shown here is derived from an EMBL/GenBank/DDBJ whole genome shotgun (WGS) entry which is preliminary data.</text>
</comment>
<dbReference type="OrthoDB" id="9794898at2"/>
<keyword evidence="1" id="KW-0255">Endonuclease</keyword>
<reference evidence="2 3" key="1">
    <citation type="submission" date="2016-08" db="EMBL/GenBank/DDBJ databases">
        <title>A new outlook on sporulation: Clostridium algidixylanolyticum.</title>
        <authorList>
            <person name="Poppleton D.I."/>
            <person name="Gribaldo S."/>
        </authorList>
    </citation>
    <scope>NUCLEOTIDE SEQUENCE [LARGE SCALE GENOMIC DNA]</scope>
    <source>
        <strain evidence="2 3">SPL73</strain>
    </source>
</reference>
<sequence>MEQLYIFGTGNAAVTKCYNTCFAIKKEEEFFMVDAGGGNGILGILDDMNVDLSQIHHLFVSHEHTDHILGVVWMVRIIGAKMRADTYDGDFMIYCHKRLVSVIDTLCRLTLQGKFYELIGKRIHLTGVNDKETRTILGNEVTFFDIHSNKAEQYGFTTTLSNGKTLTFCGDEPLNSSCHSYAKNCSWLLHETFCLYEERERFKPYEKHHSTVKDACELAQEMNAEHLILWHTEDSDLPNRKKRYLEEGTPWFKGELLIPSDREIIPLTL</sequence>
<dbReference type="AlphaFoldDB" id="A0A419T5M5"/>
<dbReference type="EMBL" id="MCIA01000010">
    <property type="protein sequence ID" value="RKD32698.1"/>
    <property type="molecule type" value="Genomic_DNA"/>
</dbReference>